<feature type="compositionally biased region" description="Basic and acidic residues" evidence="1">
    <location>
        <begin position="58"/>
        <end position="77"/>
    </location>
</feature>
<dbReference type="RefSeq" id="WP_092648733.1">
    <property type="nucleotide sequence ID" value="NZ_LT629792.1"/>
</dbReference>
<dbReference type="CDD" id="cd07302">
    <property type="entry name" value="CHD"/>
    <property type="match status" value="1"/>
</dbReference>
<evidence type="ECO:0000313" key="4">
    <source>
        <dbReference type="Proteomes" id="UP000198976"/>
    </source>
</evidence>
<keyword evidence="4" id="KW-1185">Reference proteome</keyword>
<dbReference type="PROSITE" id="PS50125">
    <property type="entry name" value="GUANYLATE_CYCLASE_2"/>
    <property type="match status" value="1"/>
</dbReference>
<reference evidence="3 4" key="1">
    <citation type="submission" date="2016-10" db="EMBL/GenBank/DDBJ databases">
        <authorList>
            <person name="Varghese N."/>
            <person name="Submissions S."/>
        </authorList>
    </citation>
    <scope>NUCLEOTIDE SEQUENCE [LARGE SCALE GENOMIC DNA]</scope>
    <source>
        <strain evidence="3 4">DSM 9169</strain>
    </source>
</reference>
<dbReference type="Proteomes" id="UP000198976">
    <property type="component" value="Chromosome I"/>
</dbReference>
<feature type="domain" description="Guanylate cyclase" evidence="2">
    <location>
        <begin position="257"/>
        <end position="365"/>
    </location>
</feature>
<dbReference type="InterPro" id="IPR001054">
    <property type="entry name" value="A/G_cyclase"/>
</dbReference>
<evidence type="ECO:0000259" key="2">
    <source>
        <dbReference type="PROSITE" id="PS50125"/>
    </source>
</evidence>
<feature type="region of interest" description="Disordered" evidence="1">
    <location>
        <begin position="1"/>
        <end position="84"/>
    </location>
</feature>
<dbReference type="SUPFAM" id="SSF55073">
    <property type="entry name" value="Nucleotide cyclase"/>
    <property type="match status" value="1"/>
</dbReference>
<organism evidence="3 4">
    <name type="scientific">Schaalia radingae</name>
    <dbReference type="NCBI Taxonomy" id="131110"/>
    <lineage>
        <taxon>Bacteria</taxon>
        <taxon>Bacillati</taxon>
        <taxon>Actinomycetota</taxon>
        <taxon>Actinomycetes</taxon>
        <taxon>Actinomycetales</taxon>
        <taxon>Actinomycetaceae</taxon>
        <taxon>Schaalia</taxon>
    </lineage>
</organism>
<evidence type="ECO:0000313" key="3">
    <source>
        <dbReference type="EMBL" id="SDT98993.1"/>
    </source>
</evidence>
<evidence type="ECO:0000256" key="1">
    <source>
        <dbReference type="SAM" id="MobiDB-lite"/>
    </source>
</evidence>
<proteinExistence type="predicted"/>
<dbReference type="Gene3D" id="3.30.70.1230">
    <property type="entry name" value="Nucleotide cyclase"/>
    <property type="match status" value="1"/>
</dbReference>
<protein>
    <submittedName>
        <fullName evidence="3">Adenylate cyclase</fullName>
    </submittedName>
</protein>
<name>A0ABY0V8T3_9ACTO</name>
<feature type="compositionally biased region" description="Polar residues" evidence="1">
    <location>
        <begin position="48"/>
        <end position="57"/>
    </location>
</feature>
<dbReference type="EMBL" id="LT629792">
    <property type="protein sequence ID" value="SDT98993.1"/>
    <property type="molecule type" value="Genomic_DNA"/>
</dbReference>
<accession>A0ABY0V8T3</accession>
<gene>
    <name evidence="3" type="ORF">SAMN04489714_1460</name>
</gene>
<dbReference type="InterPro" id="IPR029787">
    <property type="entry name" value="Nucleotide_cyclase"/>
</dbReference>
<sequence length="418" mass="45528">MTGQCEADISDMNNDQRDGHSDASSSRTSEHPPSRPASSVVPSEDDQPSAQPGSPSSMHHEQSLARDHSAQAGEERGSVQAGVSRGAGATIREYEEQLLGEIPHLTVEDLANAVGGTVDDVNDFWTTMGFPDADPESPLFTHRDQEIYAKWTQLVADGSVDRSTAQSLLRAHSHITDRLALWQVEAFVEDSVRRLRLDDTAARLVTLDQMRQYVDLLGETLVYSWQRQLHSLLDRVDHEVSQRGHESAKRRFPLNRSLGFVDMVSYTASSTILGGKLVGLIQRFEDASRIAVTQAGGRVVKMIGDAVFFIADDLPTGLNVVTSLIERLNADDDILPVRASFVRGDVFSRSGDVFGPPVNLASRLVDIAPVGRILTDPTTAAAVSAGKGGKGYAIETFPSTELRGFGLVSPYLLSRQYE</sequence>